<dbReference type="InterPro" id="IPR013830">
    <property type="entry name" value="SGNH_hydro"/>
</dbReference>
<dbReference type="PANTHER" id="PTHR37981">
    <property type="entry name" value="LIPASE 2"/>
    <property type="match status" value="1"/>
</dbReference>
<keyword evidence="3" id="KW-0812">Transmembrane</keyword>
<dbReference type="Gene3D" id="3.40.50.1110">
    <property type="entry name" value="SGNH hydrolase"/>
    <property type="match status" value="1"/>
</dbReference>
<reference evidence="5 6" key="1">
    <citation type="submission" date="2016-10" db="EMBL/GenBank/DDBJ databases">
        <title>Evaluation of Human, Animal and Environmental Mycobacterium chelonae Isolates by Core Genome Phylogenomic Analysis, Targeted Gene Comparison, and Anti-microbial Susceptibility Patterns: A Tale of Mistaken Identities.</title>
        <authorList>
            <person name="Fogelson S.B."/>
            <person name="Camus A.C."/>
            <person name="Lorenz W."/>
            <person name="Vasireddy R."/>
            <person name="Vasireddy S."/>
            <person name="Smith T."/>
            <person name="Brown-Elliott B.A."/>
            <person name="Wallace R.J.Jr."/>
            <person name="Hasan N.A."/>
            <person name="Reischl U."/>
            <person name="Sanchez S."/>
        </authorList>
    </citation>
    <scope>NUCLEOTIDE SEQUENCE [LARGE SCALE GENOMIC DNA]</scope>
    <source>
        <strain evidence="5 6">24999</strain>
    </source>
</reference>
<name>A0A1Q9WF83_9MYCO</name>
<comment type="caution">
    <text evidence="5">The sequence shown here is derived from an EMBL/GenBank/DDBJ whole genome shotgun (WGS) entry which is preliminary data.</text>
</comment>
<dbReference type="PANTHER" id="PTHR37981:SF1">
    <property type="entry name" value="SGNH HYDROLASE-TYPE ESTERASE DOMAIN-CONTAINING PROTEIN"/>
    <property type="match status" value="1"/>
</dbReference>
<evidence type="ECO:0000313" key="5">
    <source>
        <dbReference type="EMBL" id="OHU00892.1"/>
    </source>
</evidence>
<keyword evidence="3" id="KW-0472">Membrane</keyword>
<dbReference type="STRING" id="1908205.BKG60_06285"/>
<dbReference type="Proteomes" id="UP000179636">
    <property type="component" value="Unassembled WGS sequence"/>
</dbReference>
<organism evidence="5 6">
    <name type="scientific">Mycobacterium syngnathidarum</name>
    <dbReference type="NCBI Taxonomy" id="1908205"/>
    <lineage>
        <taxon>Bacteria</taxon>
        <taxon>Bacillati</taxon>
        <taxon>Actinomycetota</taxon>
        <taxon>Actinomycetes</taxon>
        <taxon>Mycobacteriales</taxon>
        <taxon>Mycobacteriaceae</taxon>
        <taxon>Mycobacterium</taxon>
    </lineage>
</organism>
<feature type="active site" description="Nucleophile" evidence="1">
    <location>
        <position position="210"/>
    </location>
</feature>
<evidence type="ECO:0000259" key="4">
    <source>
        <dbReference type="Pfam" id="PF13472"/>
    </source>
</evidence>
<evidence type="ECO:0000256" key="3">
    <source>
        <dbReference type="SAM" id="Phobius"/>
    </source>
</evidence>
<gene>
    <name evidence="5" type="ORF">BKG61_12510</name>
</gene>
<feature type="transmembrane region" description="Helical" evidence="3">
    <location>
        <begin position="143"/>
        <end position="166"/>
    </location>
</feature>
<sequence length="452" mass="47317">MHAITVAVVAMLAIAVGLLITPMQTVETAGQTLRVGAAAPTHSWSGPGELDLFGQHLPTTVEFVGPVRPRIELTRITLSEQLAELVGAGTEPSQAQAAQALQDGLVAGWKRYFAWQVGVSAAAAVVLLAAIAGWRRYSMRASIALVIVGLVITEAVNLGAIMVTAYSAPQRLREINSLQALVGAAPPPTLPVTPHARRPDSGPIVVIGDSIAAGLGNPPLPEADEYDRACRRSVDSFPNLLDIATDWKVTNLGCSGASIRDGLLGPQRAGPLTIAPQLSAALARAPAAIVINIGANDMNWSALLRACAAREGCNNTAEQAFFQQQLNDFTRDYFVLLTQLRAAPDSPAVLVNLYYNPFDGAQDCLATVGITEDKVRTLAARLDAVNTVLAEGAAATGFSTVRPNFAGHGLCSSQPYVQGVDDAAPLHPTTAGGLAIALTLQQRLRDAGIRPS</sequence>
<dbReference type="EMBL" id="MLHV01000009">
    <property type="protein sequence ID" value="OHU00892.1"/>
    <property type="molecule type" value="Genomic_DNA"/>
</dbReference>
<dbReference type="AlphaFoldDB" id="A0A1Q9WF83"/>
<dbReference type="GO" id="GO:0006629">
    <property type="term" value="P:lipid metabolic process"/>
    <property type="evidence" value="ECO:0007669"/>
    <property type="project" value="TreeGrafter"/>
</dbReference>
<dbReference type="Pfam" id="PF13472">
    <property type="entry name" value="Lipase_GDSL_2"/>
    <property type="match status" value="1"/>
</dbReference>
<evidence type="ECO:0000256" key="2">
    <source>
        <dbReference type="PIRSR" id="PIRSR637460-2"/>
    </source>
</evidence>
<dbReference type="GO" id="GO:0016788">
    <property type="term" value="F:hydrolase activity, acting on ester bonds"/>
    <property type="evidence" value="ECO:0007669"/>
    <property type="project" value="InterPro"/>
</dbReference>
<feature type="domain" description="SGNH hydrolase-type esterase" evidence="4">
    <location>
        <begin position="206"/>
        <end position="432"/>
    </location>
</feature>
<feature type="disulfide bond" evidence="2">
    <location>
        <begin position="307"/>
        <end position="313"/>
    </location>
</feature>
<dbReference type="SUPFAM" id="SSF52266">
    <property type="entry name" value="SGNH hydrolase"/>
    <property type="match status" value="1"/>
</dbReference>
<feature type="transmembrane region" description="Helical" evidence="3">
    <location>
        <begin position="112"/>
        <end position="131"/>
    </location>
</feature>
<accession>A0A1Q9WF83</accession>
<dbReference type="InterPro" id="IPR036514">
    <property type="entry name" value="SGNH_hydro_sf"/>
</dbReference>
<protein>
    <recommendedName>
        <fullName evidence="4">SGNH hydrolase-type esterase domain-containing protein</fullName>
    </recommendedName>
</protein>
<feature type="active site" evidence="1">
    <location>
        <position position="427"/>
    </location>
</feature>
<dbReference type="InterPro" id="IPR037460">
    <property type="entry name" value="SEST-like"/>
</dbReference>
<evidence type="ECO:0000256" key="1">
    <source>
        <dbReference type="PIRSR" id="PIRSR637460-1"/>
    </source>
</evidence>
<keyword evidence="2" id="KW-1015">Disulfide bond</keyword>
<proteinExistence type="predicted"/>
<accession>A0A1S1K6A0</accession>
<feature type="disulfide bond" evidence="2">
    <location>
        <begin position="364"/>
        <end position="411"/>
    </location>
</feature>
<keyword evidence="3" id="KW-1133">Transmembrane helix</keyword>
<evidence type="ECO:0000313" key="6">
    <source>
        <dbReference type="Proteomes" id="UP000179636"/>
    </source>
</evidence>
<feature type="disulfide bond" evidence="2">
    <location>
        <begin position="230"/>
        <end position="254"/>
    </location>
</feature>
<keyword evidence="6" id="KW-1185">Reference proteome</keyword>